<evidence type="ECO:0000259" key="1">
    <source>
        <dbReference type="PROSITE" id="PS50181"/>
    </source>
</evidence>
<sequence length="496" mass="56732">MSLPNDVWLQIIEYMSPLAIQELYSVNSTFFNVAMDQRYQQISFSYLSRKMIWILARLKDPVVAKRVRILHLYPHFVKDALDTMDLSSSQSLLSKFGELAGLIRDQKKLILKQKPRLPLKFKTCRDLMQVMMDILSGLPNLTDYHVLWCGLPSVGSDPALVLSSPLRSSLRSLRLEVSLEKLQYILSSSYTQPLPQLEEIDLFIRIEHLHFERYDTILLMLARMISSLCSSLRKLTVQLWEPFDLSPLFAAISHLPLLDKLSLSIPMSFPNLGNPDGLIGFLNAHSNTLRSLSIRASELGGRSLMTHNEVQLGTWMDETFSKVHLSCLTALEISLYLVPFDSALLCVRTFSTTITSLVFTGLHLAYDDLDLLTAALSSRRHKHALQSARIGPLTLSPQLVDLFADRFSEIDKLELLVKSLVPFEGDVPLFCGRSNSDRDQDEGQVRRFIEEMEHRHYPEWKLRYLDLSSSSYPRLMNEEQYKSVFSQCVPALRTFI</sequence>
<dbReference type="EMBL" id="JANVFU010000009">
    <property type="protein sequence ID" value="KAJ3743083.1"/>
    <property type="molecule type" value="Genomic_DNA"/>
</dbReference>
<dbReference type="Proteomes" id="UP001142393">
    <property type="component" value="Unassembled WGS sequence"/>
</dbReference>
<keyword evidence="3" id="KW-1185">Reference proteome</keyword>
<reference evidence="2 3" key="1">
    <citation type="journal article" date="2023" name="Proc. Natl. Acad. Sci. U.S.A.">
        <title>A global phylogenomic analysis of the shiitake genus Lentinula.</title>
        <authorList>
            <person name="Sierra-Patev S."/>
            <person name="Min B."/>
            <person name="Naranjo-Ortiz M."/>
            <person name="Looney B."/>
            <person name="Konkel Z."/>
            <person name="Slot J.C."/>
            <person name="Sakamoto Y."/>
            <person name="Steenwyk J.L."/>
            <person name="Rokas A."/>
            <person name="Carro J."/>
            <person name="Camarero S."/>
            <person name="Ferreira P."/>
            <person name="Molpeceres G."/>
            <person name="Ruiz-Duenas F.J."/>
            <person name="Serrano A."/>
            <person name="Henrissat B."/>
            <person name="Drula E."/>
            <person name="Hughes K.W."/>
            <person name="Mata J.L."/>
            <person name="Ishikawa N.K."/>
            <person name="Vargas-Isla R."/>
            <person name="Ushijima S."/>
            <person name="Smith C.A."/>
            <person name="Donoghue J."/>
            <person name="Ahrendt S."/>
            <person name="Andreopoulos W."/>
            <person name="He G."/>
            <person name="LaButti K."/>
            <person name="Lipzen A."/>
            <person name="Ng V."/>
            <person name="Riley R."/>
            <person name="Sandor L."/>
            <person name="Barry K."/>
            <person name="Martinez A.T."/>
            <person name="Xiao Y."/>
            <person name="Gibbons J.G."/>
            <person name="Terashima K."/>
            <person name="Grigoriev I.V."/>
            <person name="Hibbett D."/>
        </authorList>
    </citation>
    <scope>NUCLEOTIDE SEQUENCE [LARGE SCALE GENOMIC DNA]</scope>
    <source>
        <strain evidence="2 3">TFB7810</strain>
    </source>
</reference>
<evidence type="ECO:0000313" key="2">
    <source>
        <dbReference type="EMBL" id="KAJ3743083.1"/>
    </source>
</evidence>
<proteinExistence type="predicted"/>
<accession>A0A9W8TWM8</accession>
<evidence type="ECO:0000313" key="3">
    <source>
        <dbReference type="Proteomes" id="UP001142393"/>
    </source>
</evidence>
<dbReference type="PROSITE" id="PS50181">
    <property type="entry name" value="FBOX"/>
    <property type="match status" value="1"/>
</dbReference>
<comment type="caution">
    <text evidence="2">The sequence shown here is derived from an EMBL/GenBank/DDBJ whole genome shotgun (WGS) entry which is preliminary data.</text>
</comment>
<feature type="domain" description="F-box" evidence="1">
    <location>
        <begin position="1"/>
        <end position="42"/>
    </location>
</feature>
<name>A0A9W8TWM8_9AGAR</name>
<protein>
    <recommendedName>
        <fullName evidence="1">F-box domain-containing protein</fullName>
    </recommendedName>
</protein>
<dbReference type="AlphaFoldDB" id="A0A9W8TWM8"/>
<organism evidence="2 3">
    <name type="scientific">Lentinula detonsa</name>
    <dbReference type="NCBI Taxonomy" id="2804962"/>
    <lineage>
        <taxon>Eukaryota</taxon>
        <taxon>Fungi</taxon>
        <taxon>Dikarya</taxon>
        <taxon>Basidiomycota</taxon>
        <taxon>Agaricomycotina</taxon>
        <taxon>Agaricomycetes</taxon>
        <taxon>Agaricomycetidae</taxon>
        <taxon>Agaricales</taxon>
        <taxon>Marasmiineae</taxon>
        <taxon>Omphalotaceae</taxon>
        <taxon>Lentinula</taxon>
    </lineage>
</organism>
<dbReference type="InterPro" id="IPR001810">
    <property type="entry name" value="F-box_dom"/>
</dbReference>
<gene>
    <name evidence="2" type="ORF">DFH05DRAFT_1526612</name>
</gene>